<reference evidence="2" key="1">
    <citation type="journal article" date="2007" name="Science">
        <title>Evolutionary and biomedical insights from the rhesus macaque genome.</title>
        <authorList>
            <person name="Gibbs R.A."/>
            <person name="Rogers J."/>
            <person name="Katze M.G."/>
            <person name="Bumgarner R."/>
            <person name="Weinstock G.M."/>
            <person name="Mardis E.R."/>
            <person name="Remington K.A."/>
            <person name="Strausberg R.L."/>
            <person name="Venter J.C."/>
            <person name="Wilson R.K."/>
            <person name="Batzer M.A."/>
            <person name="Bustamante C.D."/>
            <person name="Eichler E.E."/>
            <person name="Hahn M.W."/>
            <person name="Hardison R.C."/>
            <person name="Makova K.D."/>
            <person name="Miller W."/>
            <person name="Milosavljevic A."/>
            <person name="Palermo R.E."/>
            <person name="Siepel A."/>
            <person name="Sikela J.M."/>
            <person name="Attaway T."/>
            <person name="Bell S."/>
            <person name="Bernard K.E."/>
            <person name="Buhay C.J."/>
            <person name="Chandrabose M.N."/>
            <person name="Dao M."/>
            <person name="Davis C."/>
            <person name="Delehaunty K.D."/>
            <person name="Ding Y."/>
            <person name="Dinh H.H."/>
            <person name="Dugan-Rocha S."/>
            <person name="Fulton L.A."/>
            <person name="Gabisi R.A."/>
            <person name="Garner T.T."/>
            <person name="Godfrey J."/>
            <person name="Hawes A.C."/>
            <person name="Hernandez J."/>
            <person name="Hines S."/>
            <person name="Holder M."/>
            <person name="Hume J."/>
            <person name="Jhangiani S.N."/>
            <person name="Joshi V."/>
            <person name="Khan Z.M."/>
            <person name="Kirkness E.F."/>
            <person name="Cree A."/>
            <person name="Fowler R.G."/>
            <person name="Lee S."/>
            <person name="Lewis L.R."/>
            <person name="Li Z."/>
            <person name="Liu Y.-S."/>
            <person name="Moore S.M."/>
            <person name="Muzny D."/>
            <person name="Nazareth L.V."/>
            <person name="Ngo D.N."/>
            <person name="Okwuonu G.O."/>
            <person name="Pai G."/>
            <person name="Parker D."/>
            <person name="Paul H.A."/>
            <person name="Pfannkoch C."/>
            <person name="Pohl C.S."/>
            <person name="Rogers Y.-H.C."/>
            <person name="Ruiz S.J."/>
            <person name="Sabo A."/>
            <person name="Santibanez J."/>
            <person name="Schneider B.W."/>
            <person name="Smith S.M."/>
            <person name="Sodergren E."/>
            <person name="Svatek A.F."/>
            <person name="Utterback T.R."/>
            <person name="Vattathil S."/>
            <person name="Warren W."/>
            <person name="White C.S."/>
            <person name="Chinwalla A.T."/>
            <person name="Feng Y."/>
            <person name="Halpern A.L."/>
            <person name="Hillier L.W."/>
            <person name="Huang X."/>
            <person name="Minx P."/>
            <person name="Nelson J.O."/>
            <person name="Pepin K.H."/>
            <person name="Qin X."/>
            <person name="Sutton G.G."/>
            <person name="Venter E."/>
            <person name="Walenz B.P."/>
            <person name="Wallis J.W."/>
            <person name="Worley K.C."/>
            <person name="Yang S.-P."/>
            <person name="Jones S.M."/>
            <person name="Marra M.A."/>
            <person name="Rocchi M."/>
            <person name="Schein J.E."/>
            <person name="Baertsch R."/>
            <person name="Clarke L."/>
            <person name="Csuros M."/>
            <person name="Glasscock J."/>
            <person name="Harris R.A."/>
            <person name="Havlak P."/>
            <person name="Jackson A.R."/>
            <person name="Jiang H."/>
            <person name="Liu Y."/>
            <person name="Messina D.N."/>
            <person name="Shen Y."/>
            <person name="Song H.X.-Z."/>
            <person name="Wylie T."/>
            <person name="Zhang L."/>
            <person name="Birney E."/>
            <person name="Han K."/>
            <person name="Konkel M.K."/>
            <person name="Lee J."/>
            <person name="Smit A.F.A."/>
            <person name="Ullmer B."/>
            <person name="Wang H."/>
            <person name="Xing J."/>
            <person name="Burhans R."/>
            <person name="Cheng Z."/>
            <person name="Karro J.E."/>
            <person name="Ma J."/>
            <person name="Raney B."/>
            <person name="She X."/>
            <person name="Cox M.J."/>
            <person name="Demuth J.P."/>
            <person name="Dumas L.J."/>
            <person name="Han S.-G."/>
            <person name="Hopkins J."/>
            <person name="Karimpour-Fard A."/>
            <person name="Kim Y.H."/>
            <person name="Pollack J.R."/>
            <person name="Vinar T."/>
            <person name="Addo-Quaye C."/>
            <person name="Degenhardt J."/>
            <person name="Denby A."/>
            <person name="Hubisz M.J."/>
            <person name="Indap A."/>
            <person name="Kosiol C."/>
            <person name="Lahn B.T."/>
            <person name="Lawson H.A."/>
            <person name="Marklein A."/>
            <person name="Nielsen R."/>
            <person name="Vallender E.J."/>
            <person name="Clark A.G."/>
            <person name="Ferguson B."/>
            <person name="Hernandez R.D."/>
            <person name="Hirani K."/>
            <person name="Kehrer-Sawatzki H."/>
            <person name="Kolb J."/>
            <person name="Patil S."/>
            <person name="Pu L.-L."/>
            <person name="Ren Y."/>
            <person name="Smith D.G."/>
            <person name="Wheeler D.A."/>
            <person name="Schenck I."/>
            <person name="Ball E.V."/>
            <person name="Chen R."/>
            <person name="Cooper D.N."/>
            <person name="Giardine B."/>
            <person name="Hsu F."/>
            <person name="Kent W.J."/>
            <person name="Lesk A."/>
            <person name="Nelson D.L."/>
            <person name="O'brien W.E."/>
            <person name="Pruefer K."/>
            <person name="Stenson P.D."/>
            <person name="Wallace J.C."/>
            <person name="Ke H."/>
            <person name="Liu X.-M."/>
            <person name="Wang P."/>
            <person name="Xiang A.P."/>
            <person name="Yang F."/>
            <person name="Barber G.P."/>
            <person name="Haussler D."/>
            <person name="Karolchik D."/>
            <person name="Kern A.D."/>
            <person name="Kuhn R.M."/>
            <person name="Smith K.E."/>
            <person name="Zwieg A.S."/>
        </authorList>
    </citation>
    <scope>NUCLEOTIDE SEQUENCE [LARGE SCALE GENOMIC DNA]</scope>
    <source>
        <strain evidence="2">17573</strain>
    </source>
</reference>
<reference evidence="1" key="3">
    <citation type="submission" date="2025-08" db="UniProtKB">
        <authorList>
            <consortium name="Ensembl"/>
        </authorList>
    </citation>
    <scope>IDENTIFICATION</scope>
    <source>
        <strain evidence="1">17573</strain>
    </source>
</reference>
<protein>
    <submittedName>
        <fullName evidence="1">Uncharacterized protein</fullName>
    </submittedName>
</protein>
<dbReference type="VEuPathDB" id="HostDB:ENSMMUG00000052598"/>
<dbReference type="PANTHER" id="PTHR12138:SF135">
    <property type="entry name" value="SAM DOMAIN-CONTAINING PROTEIN"/>
    <property type="match status" value="1"/>
</dbReference>
<dbReference type="Bgee" id="ENSMMUG00000052598">
    <property type="expression patterns" value="Expressed in adipose tissue and 19 other cell types or tissues"/>
</dbReference>
<dbReference type="AlphaFoldDB" id="A0A5F7ZEK9"/>
<proteinExistence type="predicted"/>
<name>A0A5F7ZEK9_MACMU</name>
<sequence>MLTVKKKTAVCLQVCLVWGHCNYQNGCSDNMPRDFLMAFINKEAGHPIKPHAFTPLQHGLCLSVMCTAMFSTSHFQVERLVLRKCLISQSKFIYLFIYFLRQSLALSPRLECNGVISAHCNLSLLGLSDSPASASQVAGITGTHHHARLIVCIFSGDRVSPCWPGWS</sequence>
<reference evidence="1" key="2">
    <citation type="submission" date="2019-01" db="EMBL/GenBank/DDBJ databases">
        <authorList>
            <person name="Graves T."/>
            <person name="Eichler E.E."/>
            <person name="Wilson R.K."/>
        </authorList>
    </citation>
    <scope>NUCLEOTIDE SEQUENCE [LARGE SCALE GENOMIC DNA]</scope>
    <source>
        <strain evidence="1">17573</strain>
    </source>
</reference>
<evidence type="ECO:0000313" key="1">
    <source>
        <dbReference type="Ensembl" id="ENSMMUP00000064023.1"/>
    </source>
</evidence>
<evidence type="ECO:0000313" key="2">
    <source>
        <dbReference type="Proteomes" id="UP000006718"/>
    </source>
</evidence>
<dbReference type="PANTHER" id="PTHR12138">
    <property type="entry name" value="PRIMATE-EXPANDED PROTEIN FAMILY"/>
    <property type="match status" value="1"/>
</dbReference>
<dbReference type="InParanoid" id="A0A5F7ZEK9"/>
<accession>A0A5F7ZEK9</accession>
<dbReference type="Proteomes" id="UP000006718">
    <property type="component" value="Chromosome 7"/>
</dbReference>
<dbReference type="GeneTree" id="ENSGT00940000166898"/>
<organism evidence="1 2">
    <name type="scientific">Macaca mulatta</name>
    <name type="common">Rhesus macaque</name>
    <dbReference type="NCBI Taxonomy" id="9544"/>
    <lineage>
        <taxon>Eukaryota</taxon>
        <taxon>Metazoa</taxon>
        <taxon>Chordata</taxon>
        <taxon>Craniata</taxon>
        <taxon>Vertebrata</taxon>
        <taxon>Euteleostomi</taxon>
        <taxon>Mammalia</taxon>
        <taxon>Eutheria</taxon>
        <taxon>Euarchontoglires</taxon>
        <taxon>Primates</taxon>
        <taxon>Haplorrhini</taxon>
        <taxon>Catarrhini</taxon>
        <taxon>Cercopithecidae</taxon>
        <taxon>Cercopithecinae</taxon>
        <taxon>Macaca</taxon>
    </lineage>
</organism>
<dbReference type="Ensembl" id="ENSMMUT00000100375.1">
    <property type="protein sequence ID" value="ENSMMUP00000064023.1"/>
    <property type="gene ID" value="ENSMMUG00000052598.1"/>
</dbReference>
<keyword evidence="2" id="KW-1185">Reference proteome</keyword>
<reference evidence="1" key="4">
    <citation type="submission" date="2025-09" db="UniProtKB">
        <authorList>
            <consortium name="Ensembl"/>
        </authorList>
    </citation>
    <scope>IDENTIFICATION</scope>
    <source>
        <strain evidence="1">17573</strain>
    </source>
</reference>
<dbReference type="PRINTS" id="PR02045">
    <property type="entry name" value="F138DOMAIN"/>
</dbReference>